<dbReference type="RefSeq" id="WP_380038708.1">
    <property type="nucleotide sequence ID" value="NZ_JBHSEH010000007.1"/>
</dbReference>
<sequence length="87" mass="9569">MNFEQQVAAAGFPEDVQVTRETLLDGHLFRAVQDQRGAELLLTEEAVRLYGLGPATAMVLTRLLAEVDAGLPEPQNGRFERIVFVGD</sequence>
<reference evidence="2" key="1">
    <citation type="journal article" date="2019" name="Int. J. Syst. Evol. Microbiol.">
        <title>The Global Catalogue of Microorganisms (GCM) 10K type strain sequencing project: providing services to taxonomists for standard genome sequencing and annotation.</title>
        <authorList>
            <consortium name="The Broad Institute Genomics Platform"/>
            <consortium name="The Broad Institute Genome Sequencing Center for Infectious Disease"/>
            <person name="Wu L."/>
            <person name="Ma J."/>
        </authorList>
    </citation>
    <scope>NUCLEOTIDE SEQUENCE [LARGE SCALE GENOMIC DNA]</scope>
    <source>
        <strain evidence="2">CCUG 56029</strain>
    </source>
</reference>
<dbReference type="EMBL" id="JBHSEH010000007">
    <property type="protein sequence ID" value="MFC4426347.1"/>
    <property type="molecule type" value="Genomic_DNA"/>
</dbReference>
<name>A0ABV8XNV7_9DEIO</name>
<keyword evidence="2" id="KW-1185">Reference proteome</keyword>
<dbReference type="Proteomes" id="UP001595998">
    <property type="component" value="Unassembled WGS sequence"/>
</dbReference>
<organism evidence="1 2">
    <name type="scientific">Deinococcus navajonensis</name>
    <dbReference type="NCBI Taxonomy" id="309884"/>
    <lineage>
        <taxon>Bacteria</taxon>
        <taxon>Thermotogati</taxon>
        <taxon>Deinococcota</taxon>
        <taxon>Deinococci</taxon>
        <taxon>Deinococcales</taxon>
        <taxon>Deinococcaceae</taxon>
        <taxon>Deinococcus</taxon>
    </lineage>
</organism>
<evidence type="ECO:0000313" key="2">
    <source>
        <dbReference type="Proteomes" id="UP001595998"/>
    </source>
</evidence>
<evidence type="ECO:0000313" key="1">
    <source>
        <dbReference type="EMBL" id="MFC4426347.1"/>
    </source>
</evidence>
<protein>
    <submittedName>
        <fullName evidence="1">Uncharacterized protein</fullName>
    </submittedName>
</protein>
<comment type="caution">
    <text evidence="1">The sequence shown here is derived from an EMBL/GenBank/DDBJ whole genome shotgun (WGS) entry which is preliminary data.</text>
</comment>
<proteinExistence type="predicted"/>
<gene>
    <name evidence="1" type="ORF">ACFOZ9_08975</name>
</gene>
<accession>A0ABV8XNV7</accession>